<evidence type="ECO:0008006" key="4">
    <source>
        <dbReference type="Google" id="ProtNLM"/>
    </source>
</evidence>
<keyword evidence="1" id="KW-0732">Signal</keyword>
<evidence type="ECO:0000256" key="1">
    <source>
        <dbReference type="SAM" id="SignalP"/>
    </source>
</evidence>
<dbReference type="STRING" id="1391654.AKJ09_07736"/>
<organism evidence="2 3">
    <name type="scientific">Labilithrix luteola</name>
    <dbReference type="NCBI Taxonomy" id="1391654"/>
    <lineage>
        <taxon>Bacteria</taxon>
        <taxon>Pseudomonadati</taxon>
        <taxon>Myxococcota</taxon>
        <taxon>Polyangia</taxon>
        <taxon>Polyangiales</taxon>
        <taxon>Labilitrichaceae</taxon>
        <taxon>Labilithrix</taxon>
    </lineage>
</organism>
<reference evidence="2 3" key="1">
    <citation type="submission" date="2015-08" db="EMBL/GenBank/DDBJ databases">
        <authorList>
            <person name="Babu N.S."/>
            <person name="Beckwith C.J."/>
            <person name="Beseler K.G."/>
            <person name="Brison A."/>
            <person name="Carone J.V."/>
            <person name="Caskin T.P."/>
            <person name="Diamond M."/>
            <person name="Durham M.E."/>
            <person name="Foxe J.M."/>
            <person name="Go M."/>
            <person name="Henderson B.A."/>
            <person name="Jones I.B."/>
            <person name="McGettigan J.A."/>
            <person name="Micheletti S.J."/>
            <person name="Nasrallah M.E."/>
            <person name="Ortiz D."/>
            <person name="Piller C.R."/>
            <person name="Privatt S.R."/>
            <person name="Schneider S.L."/>
            <person name="Sharp S."/>
            <person name="Smith T.C."/>
            <person name="Stanton J.D."/>
            <person name="Ullery H.E."/>
            <person name="Wilson R.J."/>
            <person name="Serrano M.G."/>
            <person name="Buck G."/>
            <person name="Lee V."/>
            <person name="Wang Y."/>
            <person name="Carvalho R."/>
            <person name="Voegtly L."/>
            <person name="Shi R."/>
            <person name="Duckworth R."/>
            <person name="Johnson A."/>
            <person name="Loviza R."/>
            <person name="Walstead R."/>
            <person name="Shah Z."/>
            <person name="Kiflezghi M."/>
            <person name="Wade K."/>
            <person name="Ball S.L."/>
            <person name="Bradley K.W."/>
            <person name="Asai D.J."/>
            <person name="Bowman C.A."/>
            <person name="Russell D.A."/>
            <person name="Pope W.H."/>
            <person name="Jacobs-Sera D."/>
            <person name="Hendrix R.W."/>
            <person name="Hatfull G.F."/>
        </authorList>
    </citation>
    <scope>NUCLEOTIDE SEQUENCE [LARGE SCALE GENOMIC DNA]</scope>
    <source>
        <strain evidence="2 3">DSM 27648</strain>
    </source>
</reference>
<accession>A0A0K1Q5Q7</accession>
<dbReference type="EMBL" id="CP012333">
    <property type="protein sequence ID" value="AKV01073.1"/>
    <property type="molecule type" value="Genomic_DNA"/>
</dbReference>
<evidence type="ECO:0000313" key="2">
    <source>
        <dbReference type="EMBL" id="AKV01073.1"/>
    </source>
</evidence>
<sequence length="405" mass="41417">MLNRHRHGASVAAALVGLVSLAACGSQTVSFSTTASEAPPVPFAPADDAGDADVVRPEVTKLCIATTCPAPYETCGGSYRCGTNLSTDSKNCGECGLECPVDFGYMNMTSTCVNGMCEPLCAKKPVWGGFNAFADCNKFIEDGCEVSLSTDPKNCGACGNECADGVRCIDGKCGCDPGMVDCNGACIDVRHDDNNCGACGNVCMTSPDAGPPPTNMVYGCVDNKCGQPKCINAWGDRWADCDSDLGNGCEVYIGANVSLIDPNNCGACGNQCAPGKVCTTLGLSQTPVCACTKANETQCGSIDIGDLGCFDLLNDAANCGTCFNICRSDPEAHTIGACRKGACELDCLPGWGDCDGDPDNGCEANLKASDANCGACGNRCDTQAGQPCVGGQCATTECDAGRGPQ</sequence>
<protein>
    <recommendedName>
        <fullName evidence="4">Tryptophan synthase alpha chain</fullName>
    </recommendedName>
</protein>
<gene>
    <name evidence="2" type="ORF">AKJ09_07736</name>
</gene>
<feature type="chain" id="PRO_5005466917" description="Tryptophan synthase alpha chain" evidence="1">
    <location>
        <begin position="23"/>
        <end position="405"/>
    </location>
</feature>
<name>A0A0K1Q5Q7_9BACT</name>
<dbReference type="RefSeq" id="WP_146652238.1">
    <property type="nucleotide sequence ID" value="NZ_CP012333.1"/>
</dbReference>
<dbReference type="KEGG" id="llu:AKJ09_07736"/>
<feature type="signal peptide" evidence="1">
    <location>
        <begin position="1"/>
        <end position="22"/>
    </location>
</feature>
<dbReference type="OrthoDB" id="5492401at2"/>
<dbReference type="PROSITE" id="PS51257">
    <property type="entry name" value="PROKAR_LIPOPROTEIN"/>
    <property type="match status" value="1"/>
</dbReference>
<keyword evidence="3" id="KW-1185">Reference proteome</keyword>
<evidence type="ECO:0000313" key="3">
    <source>
        <dbReference type="Proteomes" id="UP000064967"/>
    </source>
</evidence>
<dbReference type="AlphaFoldDB" id="A0A0K1Q5Q7"/>
<dbReference type="Proteomes" id="UP000064967">
    <property type="component" value="Chromosome"/>
</dbReference>
<proteinExistence type="predicted"/>